<evidence type="ECO:0008006" key="3">
    <source>
        <dbReference type="Google" id="ProtNLM"/>
    </source>
</evidence>
<organism evidence="1 2">
    <name type="scientific">Rhizophagus irregularis</name>
    <dbReference type="NCBI Taxonomy" id="588596"/>
    <lineage>
        <taxon>Eukaryota</taxon>
        <taxon>Fungi</taxon>
        <taxon>Fungi incertae sedis</taxon>
        <taxon>Mucoromycota</taxon>
        <taxon>Glomeromycotina</taxon>
        <taxon>Glomeromycetes</taxon>
        <taxon>Glomerales</taxon>
        <taxon>Glomeraceae</taxon>
        <taxon>Rhizophagus</taxon>
    </lineage>
</organism>
<dbReference type="SUPFAM" id="SSF56672">
    <property type="entry name" value="DNA/RNA polymerases"/>
    <property type="match status" value="1"/>
</dbReference>
<protein>
    <recommendedName>
        <fullName evidence="3">DNA-directed DNA polymerase</fullName>
    </recommendedName>
</protein>
<gene>
    <name evidence="1" type="ORF">RhiirC2_722636</name>
</gene>
<dbReference type="PANTHER" id="PTHR31511:SF12">
    <property type="entry name" value="RHO TERMINATION FACTOR N-TERMINAL DOMAIN-CONTAINING PROTEIN"/>
    <property type="match status" value="1"/>
</dbReference>
<dbReference type="EMBL" id="LLXL01008588">
    <property type="protein sequence ID" value="PKK49282.1"/>
    <property type="molecule type" value="Genomic_DNA"/>
</dbReference>
<comment type="caution">
    <text evidence="1">The sequence shown here is derived from an EMBL/GenBank/DDBJ whole genome shotgun (WGS) entry which is preliminary data.</text>
</comment>
<evidence type="ECO:0000313" key="1">
    <source>
        <dbReference type="EMBL" id="PKK49282.1"/>
    </source>
</evidence>
<dbReference type="InterPro" id="IPR043502">
    <property type="entry name" value="DNA/RNA_pol_sf"/>
</dbReference>
<dbReference type="Proteomes" id="UP000233469">
    <property type="component" value="Unassembled WGS sequence"/>
</dbReference>
<sequence length="169" mass="19482">MDEYLTVENGIRGGMTMVSQRYAKANNLQCQDYESSKLKSWIMYEDMNALYSGAMTQYMPTEILGKVAPEKIPDIQSIVPDAEIGYILEVDLETPVHLHDFFADYLLAPEKQIVSEDWLSLYNERLDHDKEVGGGKYMSGEKLVQTLFAKKNYVVHYRTLQTYIKFGMK</sequence>
<reference evidence="1 2" key="1">
    <citation type="submission" date="2016-04" db="EMBL/GenBank/DDBJ databases">
        <title>Genome analyses suggest a sexual origin of heterokaryosis in a supposedly ancient asexual fungus.</title>
        <authorList>
            <person name="Ropars J."/>
            <person name="Sedzielewska K."/>
            <person name="Noel J."/>
            <person name="Charron P."/>
            <person name="Farinelli L."/>
            <person name="Marton T."/>
            <person name="Kruger M."/>
            <person name="Pelin A."/>
            <person name="Brachmann A."/>
            <person name="Corradi N."/>
        </authorList>
    </citation>
    <scope>NUCLEOTIDE SEQUENCE [LARGE SCALE GENOMIC DNA]</scope>
    <source>
        <strain evidence="1 2">C2</strain>
    </source>
</reference>
<accession>A0A2N1LIR5</accession>
<feature type="non-terminal residue" evidence="1">
    <location>
        <position position="169"/>
    </location>
</feature>
<reference evidence="1 2" key="2">
    <citation type="submission" date="2017-10" db="EMBL/GenBank/DDBJ databases">
        <title>Extensive intraspecific genome diversity in a model arbuscular mycorrhizal fungus.</title>
        <authorList>
            <person name="Chen E.C.H."/>
            <person name="Morin E."/>
            <person name="Baudet D."/>
            <person name="Noel J."/>
            <person name="Ndikumana S."/>
            <person name="Charron P."/>
            <person name="St-Onge C."/>
            <person name="Giorgi J."/>
            <person name="Grigoriev I.V."/>
            <person name="Roux C."/>
            <person name="Martin F.M."/>
            <person name="Corradi N."/>
        </authorList>
    </citation>
    <scope>NUCLEOTIDE SEQUENCE [LARGE SCALE GENOMIC DNA]</scope>
    <source>
        <strain evidence="1 2">C2</strain>
    </source>
</reference>
<proteinExistence type="predicted"/>
<dbReference type="VEuPathDB" id="FungiDB:FUN_019504"/>
<dbReference type="AlphaFoldDB" id="A0A2N1LIR5"/>
<evidence type="ECO:0000313" key="2">
    <source>
        <dbReference type="Proteomes" id="UP000233469"/>
    </source>
</evidence>
<name>A0A2N1LIR5_9GLOM</name>
<dbReference type="PANTHER" id="PTHR31511">
    <property type="entry name" value="PROTEIN CBG23764"/>
    <property type="match status" value="1"/>
</dbReference>